<gene>
    <name evidence="4" type="ORF">T310_5890</name>
</gene>
<evidence type="ECO:0000256" key="1">
    <source>
        <dbReference type="ARBA" id="ARBA00023186"/>
    </source>
</evidence>
<dbReference type="GeneID" id="25318215"/>
<sequence>MANDRENNGLANGSPHGDHHRHGSAEEDDYEATDADFSRLMDYPDDVDYYALLGLSRSPQPTDAQIRSAYRTLTLSFHPDKQPAHLREAAEAHFERIKEAYETLIDPKKRTVYDLQGAGGVRREWGPGGAMGRGGEAERKQGSVSIGLDASSMVEAADDGDYVYLRFPSIHPYKYSMGYSFRAPLPEFRNLFTRVPEEKEEEDETKTPSEEQPSGGPEVVLNASIAGQLQRPKQPMKFVYEDGTEETKQVALPLIMVAKNMSLSASVSHTVGAVGLRKGLPQKLSSLLDGATVGCTGMLLPSPALETFIVKSVAPFPGTQPISFSLRTNFTRSPLSLPPVIGLSVSRQLAPRKHVYCTWSSGTINWPMLLHQMLLPIVEIGLDPESAFSAPVQPSQIDVGYLSLPKPAKKTEVNEEDEEDLDERLKEGHPAEAWHWRVSASPQGGNLTLRYERNLFSGRVDEPPRSEWNLEGYHPIAPTTGHRAVRLEVETTAGLDGSLAWHISGTRQVGDFTRVGLGVGVSGRRGLTISVSWRRLGQAISLPVVICPLDLVSAELAALAVIIPWATYCGIEFGYIRPRERRKRRQAIIKRRKELKKLTAKRKAESQQAIELMSEQVRRRQEREKAQGGLVIDRAEYGYFPPSDRKVAGEEAESNVIDVTIPVAALVDHGQLIIPRDTVKFQILGFYDPAPLLPKKLRIWYTFSGRRHMVEAGDDEGVTCPMRSHVVE</sequence>
<dbReference type="CDD" id="cd06257">
    <property type="entry name" value="DnaJ"/>
    <property type="match status" value="1"/>
</dbReference>
<dbReference type="Pfam" id="PF00226">
    <property type="entry name" value="DnaJ"/>
    <property type="match status" value="1"/>
</dbReference>
<dbReference type="STRING" id="1408163.A0A0F4YPE0"/>
<evidence type="ECO:0000313" key="4">
    <source>
        <dbReference type="EMBL" id="KKA20117.1"/>
    </source>
</evidence>
<dbReference type="InterPro" id="IPR052243">
    <property type="entry name" value="Mito_inner_membrane_organizer"/>
</dbReference>
<keyword evidence="1" id="KW-0143">Chaperone</keyword>
<keyword evidence="5" id="KW-1185">Reference proteome</keyword>
<evidence type="ECO:0000259" key="3">
    <source>
        <dbReference type="PROSITE" id="PS50076"/>
    </source>
</evidence>
<dbReference type="EMBL" id="LASV01000287">
    <property type="protein sequence ID" value="KKA20117.1"/>
    <property type="molecule type" value="Genomic_DNA"/>
</dbReference>
<dbReference type="InterPro" id="IPR024586">
    <property type="entry name" value="DnaJ-like_C11_C"/>
</dbReference>
<feature type="region of interest" description="Disordered" evidence="2">
    <location>
        <begin position="196"/>
        <end position="217"/>
    </location>
</feature>
<dbReference type="GO" id="GO:0005739">
    <property type="term" value="C:mitochondrion"/>
    <property type="evidence" value="ECO:0007669"/>
    <property type="project" value="GOC"/>
</dbReference>
<evidence type="ECO:0000256" key="2">
    <source>
        <dbReference type="SAM" id="MobiDB-lite"/>
    </source>
</evidence>
<dbReference type="SUPFAM" id="SSF46565">
    <property type="entry name" value="Chaperone J-domain"/>
    <property type="match status" value="1"/>
</dbReference>
<dbReference type="PRINTS" id="PR00625">
    <property type="entry name" value="JDOMAIN"/>
</dbReference>
<feature type="domain" description="J" evidence="3">
    <location>
        <begin position="48"/>
        <end position="117"/>
    </location>
</feature>
<dbReference type="GO" id="GO:0042407">
    <property type="term" value="P:cristae formation"/>
    <property type="evidence" value="ECO:0007669"/>
    <property type="project" value="TreeGrafter"/>
</dbReference>
<dbReference type="Proteomes" id="UP000053958">
    <property type="component" value="Unassembled WGS sequence"/>
</dbReference>
<dbReference type="OrthoDB" id="666364at2759"/>
<dbReference type="RefSeq" id="XP_013326729.1">
    <property type="nucleotide sequence ID" value="XM_013471275.1"/>
</dbReference>
<dbReference type="Gene3D" id="1.10.287.110">
    <property type="entry name" value="DnaJ domain"/>
    <property type="match status" value="1"/>
</dbReference>
<name>A0A0F4YPE0_RASE3</name>
<proteinExistence type="predicted"/>
<reference evidence="4 5" key="1">
    <citation type="submission" date="2015-04" db="EMBL/GenBank/DDBJ databases">
        <authorList>
            <person name="Heijne W.H."/>
            <person name="Fedorova N.D."/>
            <person name="Nierman W.C."/>
            <person name="Vollebregt A.W."/>
            <person name="Zhao Z."/>
            <person name="Wu L."/>
            <person name="Kumar M."/>
            <person name="Stam H."/>
            <person name="van den Berg M.A."/>
            <person name="Pel H.J."/>
        </authorList>
    </citation>
    <scope>NUCLEOTIDE SEQUENCE [LARGE SCALE GENOMIC DNA]</scope>
    <source>
        <strain evidence="4 5">CBS 393.64</strain>
    </source>
</reference>
<dbReference type="GO" id="GO:0016020">
    <property type="term" value="C:membrane"/>
    <property type="evidence" value="ECO:0007669"/>
    <property type="project" value="UniProtKB-SubCell"/>
</dbReference>
<dbReference type="Pfam" id="PF11875">
    <property type="entry name" value="DnaJ-like_C11_C"/>
    <property type="match status" value="1"/>
</dbReference>
<dbReference type="InterPro" id="IPR018253">
    <property type="entry name" value="DnaJ_domain_CS"/>
</dbReference>
<dbReference type="PANTHER" id="PTHR44157">
    <property type="entry name" value="DNAJ HOMOLOG SUBFAMILY C MEMBER 11"/>
    <property type="match status" value="1"/>
</dbReference>
<protein>
    <submittedName>
        <fullName evidence="4">DnaJ domain protein</fullName>
    </submittedName>
</protein>
<dbReference type="PROSITE" id="PS00636">
    <property type="entry name" value="DNAJ_1"/>
    <property type="match status" value="1"/>
</dbReference>
<dbReference type="InterPro" id="IPR001623">
    <property type="entry name" value="DnaJ_domain"/>
</dbReference>
<feature type="region of interest" description="Disordered" evidence="2">
    <location>
        <begin position="1"/>
        <end position="36"/>
    </location>
</feature>
<dbReference type="PROSITE" id="PS50076">
    <property type="entry name" value="DNAJ_2"/>
    <property type="match status" value="1"/>
</dbReference>
<dbReference type="AlphaFoldDB" id="A0A0F4YPE0"/>
<accession>A0A0F4YPE0</accession>
<evidence type="ECO:0000313" key="5">
    <source>
        <dbReference type="Proteomes" id="UP000053958"/>
    </source>
</evidence>
<dbReference type="PANTHER" id="PTHR44157:SF1">
    <property type="entry name" value="DNAJ HOMOLOG SUBFAMILY C MEMBER 11"/>
    <property type="match status" value="1"/>
</dbReference>
<dbReference type="InterPro" id="IPR036869">
    <property type="entry name" value="J_dom_sf"/>
</dbReference>
<dbReference type="SMART" id="SM00271">
    <property type="entry name" value="DnaJ"/>
    <property type="match status" value="1"/>
</dbReference>
<organism evidence="4 5">
    <name type="scientific">Rasamsonia emersonii (strain ATCC 16479 / CBS 393.64 / IMI 116815)</name>
    <dbReference type="NCBI Taxonomy" id="1408163"/>
    <lineage>
        <taxon>Eukaryota</taxon>
        <taxon>Fungi</taxon>
        <taxon>Dikarya</taxon>
        <taxon>Ascomycota</taxon>
        <taxon>Pezizomycotina</taxon>
        <taxon>Eurotiomycetes</taxon>
        <taxon>Eurotiomycetidae</taxon>
        <taxon>Eurotiales</taxon>
        <taxon>Trichocomaceae</taxon>
        <taxon>Rasamsonia</taxon>
    </lineage>
</organism>
<comment type="caution">
    <text evidence="4">The sequence shown here is derived from an EMBL/GenBank/DDBJ whole genome shotgun (WGS) entry which is preliminary data.</text>
</comment>